<name>A0ABP8WM91_9PSEU</name>
<dbReference type="InterPro" id="IPR011991">
    <property type="entry name" value="ArsR-like_HTH"/>
</dbReference>
<evidence type="ECO:0000256" key="1">
    <source>
        <dbReference type="ARBA" id="ARBA00023015"/>
    </source>
</evidence>
<dbReference type="PANTHER" id="PTHR30136:SF24">
    <property type="entry name" value="HTH-TYPE TRANSCRIPTIONAL REPRESSOR ALLR"/>
    <property type="match status" value="1"/>
</dbReference>
<evidence type="ECO:0000259" key="5">
    <source>
        <dbReference type="PROSITE" id="PS51078"/>
    </source>
</evidence>
<sequence length="263" mass="27571">MCNNDEERPEQTAGTRSASQAVDRALSILPLLARHGPSGATELARELGVHKSTVSRLLAVLEKHRLVEPAGGRGKYRLGFGIVRLAGATAAQLDIAAESRPVCARLAAELSGTVSVSVLEGGYATVVAQEPPTDRNWIGMRSPLHATAAGKVLLASFGFEALQDALDRPRQRFTDRTVVARGALLAELTRVRDRGWAVTQGEFEADLDAVAVPLRGGSGQIAGALSVSARGGLLGPADFRSVAAALTRGADAIFARLQHLSSP</sequence>
<protein>
    <submittedName>
        <fullName evidence="6">IclR family transcriptional regulator</fullName>
    </submittedName>
</protein>
<keyword evidence="2" id="KW-0238">DNA-binding</keyword>
<dbReference type="InterPro" id="IPR050707">
    <property type="entry name" value="HTH_MetabolicPath_Reg"/>
</dbReference>
<evidence type="ECO:0000256" key="3">
    <source>
        <dbReference type="ARBA" id="ARBA00023163"/>
    </source>
</evidence>
<dbReference type="InterPro" id="IPR005471">
    <property type="entry name" value="Tscrpt_reg_IclR_N"/>
</dbReference>
<accession>A0ABP8WM91</accession>
<dbReference type="InterPro" id="IPR036390">
    <property type="entry name" value="WH_DNA-bd_sf"/>
</dbReference>
<keyword evidence="1" id="KW-0805">Transcription regulation</keyword>
<feature type="domain" description="IclR-ED" evidence="5">
    <location>
        <begin position="81"/>
        <end position="259"/>
    </location>
</feature>
<dbReference type="Gene3D" id="3.30.450.40">
    <property type="match status" value="1"/>
</dbReference>
<evidence type="ECO:0000256" key="2">
    <source>
        <dbReference type="ARBA" id="ARBA00023125"/>
    </source>
</evidence>
<dbReference type="Gene3D" id="1.10.10.10">
    <property type="entry name" value="Winged helix-like DNA-binding domain superfamily/Winged helix DNA-binding domain"/>
    <property type="match status" value="1"/>
</dbReference>
<evidence type="ECO:0000313" key="7">
    <source>
        <dbReference type="Proteomes" id="UP001500325"/>
    </source>
</evidence>
<feature type="domain" description="HTH iclR-type" evidence="4">
    <location>
        <begin position="19"/>
        <end position="80"/>
    </location>
</feature>
<dbReference type="InterPro" id="IPR029016">
    <property type="entry name" value="GAF-like_dom_sf"/>
</dbReference>
<gene>
    <name evidence="6" type="ORF">GCM10023215_31630</name>
</gene>
<dbReference type="SUPFAM" id="SSF46785">
    <property type="entry name" value="Winged helix' DNA-binding domain"/>
    <property type="match status" value="1"/>
</dbReference>
<reference evidence="7" key="1">
    <citation type="journal article" date="2019" name="Int. J. Syst. Evol. Microbiol.">
        <title>The Global Catalogue of Microorganisms (GCM) 10K type strain sequencing project: providing services to taxonomists for standard genome sequencing and annotation.</title>
        <authorList>
            <consortium name="The Broad Institute Genomics Platform"/>
            <consortium name="The Broad Institute Genome Sequencing Center for Infectious Disease"/>
            <person name="Wu L."/>
            <person name="Ma J."/>
        </authorList>
    </citation>
    <scope>NUCLEOTIDE SEQUENCE [LARGE SCALE GENOMIC DNA]</scope>
    <source>
        <strain evidence="7">JCM 18055</strain>
    </source>
</reference>
<dbReference type="InterPro" id="IPR036388">
    <property type="entry name" value="WH-like_DNA-bd_sf"/>
</dbReference>
<dbReference type="SUPFAM" id="SSF55781">
    <property type="entry name" value="GAF domain-like"/>
    <property type="match status" value="1"/>
</dbReference>
<proteinExistence type="predicted"/>
<dbReference type="PROSITE" id="PS51077">
    <property type="entry name" value="HTH_ICLR"/>
    <property type="match status" value="1"/>
</dbReference>
<dbReference type="PROSITE" id="PS51078">
    <property type="entry name" value="ICLR_ED"/>
    <property type="match status" value="1"/>
</dbReference>
<dbReference type="SMART" id="SM00346">
    <property type="entry name" value="HTH_ICLR"/>
    <property type="match status" value="1"/>
</dbReference>
<dbReference type="EMBL" id="BAABIC010000010">
    <property type="protein sequence ID" value="GAA4692215.1"/>
    <property type="molecule type" value="Genomic_DNA"/>
</dbReference>
<organism evidence="6 7">
    <name type="scientific">Pseudonocardia yuanmonensis</name>
    <dbReference type="NCBI Taxonomy" id="1095914"/>
    <lineage>
        <taxon>Bacteria</taxon>
        <taxon>Bacillati</taxon>
        <taxon>Actinomycetota</taxon>
        <taxon>Actinomycetes</taxon>
        <taxon>Pseudonocardiales</taxon>
        <taxon>Pseudonocardiaceae</taxon>
        <taxon>Pseudonocardia</taxon>
    </lineage>
</organism>
<evidence type="ECO:0000313" key="6">
    <source>
        <dbReference type="EMBL" id="GAA4692215.1"/>
    </source>
</evidence>
<comment type="caution">
    <text evidence="6">The sequence shown here is derived from an EMBL/GenBank/DDBJ whole genome shotgun (WGS) entry which is preliminary data.</text>
</comment>
<dbReference type="RefSeq" id="WP_345381277.1">
    <property type="nucleotide sequence ID" value="NZ_BAABIC010000010.1"/>
</dbReference>
<dbReference type="Pfam" id="PF09339">
    <property type="entry name" value="HTH_IclR"/>
    <property type="match status" value="1"/>
</dbReference>
<dbReference type="Proteomes" id="UP001500325">
    <property type="component" value="Unassembled WGS sequence"/>
</dbReference>
<dbReference type="Pfam" id="PF01614">
    <property type="entry name" value="IclR_C"/>
    <property type="match status" value="1"/>
</dbReference>
<dbReference type="InterPro" id="IPR014757">
    <property type="entry name" value="Tscrpt_reg_IclR_C"/>
</dbReference>
<keyword evidence="3" id="KW-0804">Transcription</keyword>
<evidence type="ECO:0000259" key="4">
    <source>
        <dbReference type="PROSITE" id="PS51077"/>
    </source>
</evidence>
<dbReference type="PANTHER" id="PTHR30136">
    <property type="entry name" value="HELIX-TURN-HELIX TRANSCRIPTIONAL REGULATOR, ICLR FAMILY"/>
    <property type="match status" value="1"/>
</dbReference>
<keyword evidence="7" id="KW-1185">Reference proteome</keyword>
<dbReference type="CDD" id="cd00090">
    <property type="entry name" value="HTH_ARSR"/>
    <property type="match status" value="1"/>
</dbReference>